<keyword evidence="2" id="KW-0809">Transit peptide</keyword>
<dbReference type="GO" id="GO:0003723">
    <property type="term" value="F:RNA binding"/>
    <property type="evidence" value="ECO:0007669"/>
    <property type="project" value="InterPro"/>
</dbReference>
<evidence type="ECO:0000256" key="2">
    <source>
        <dbReference type="ARBA" id="ARBA00022946"/>
    </source>
</evidence>
<dbReference type="Pfam" id="PF13041">
    <property type="entry name" value="PPR_2"/>
    <property type="match status" value="1"/>
</dbReference>
<dbReference type="PANTHER" id="PTHR47926:SF540">
    <property type="entry name" value="PENTATRICOPEPTIDE REPEAT-CONTAINING PROTEIN"/>
    <property type="match status" value="1"/>
</dbReference>
<keyword evidence="1" id="KW-0677">Repeat</keyword>
<proteinExistence type="predicted"/>
<comment type="caution">
    <text evidence="4">The sequence shown here is derived from an EMBL/GenBank/DDBJ whole genome shotgun (WGS) entry which is preliminary data.</text>
</comment>
<dbReference type="Pfam" id="PF20431">
    <property type="entry name" value="E_motif"/>
    <property type="match status" value="1"/>
</dbReference>
<gene>
    <name evidence="4" type="ORF">ACMD2_14619</name>
</gene>
<dbReference type="Gene3D" id="1.25.40.10">
    <property type="entry name" value="Tetratricopeptide repeat domain"/>
    <property type="match status" value="3"/>
</dbReference>
<dbReference type="InterPro" id="IPR011990">
    <property type="entry name" value="TPR-like_helical_dom_sf"/>
</dbReference>
<name>A0A199UHA6_ANACO</name>
<reference evidence="4 5" key="1">
    <citation type="journal article" date="2016" name="DNA Res.">
        <title>The draft genome of MD-2 pineapple using hybrid error correction of long reads.</title>
        <authorList>
            <person name="Redwan R.M."/>
            <person name="Saidin A."/>
            <person name="Kumar S.V."/>
        </authorList>
    </citation>
    <scope>NUCLEOTIDE SEQUENCE [LARGE SCALE GENOMIC DNA]</scope>
    <source>
        <strain evidence="5">cv. MD2</strain>
        <tissue evidence="4">Leaf</tissue>
    </source>
</reference>
<evidence type="ECO:0000256" key="1">
    <source>
        <dbReference type="ARBA" id="ARBA00022737"/>
    </source>
</evidence>
<dbReference type="PANTHER" id="PTHR47926">
    <property type="entry name" value="PENTATRICOPEPTIDE REPEAT-CONTAINING PROTEIN"/>
    <property type="match status" value="1"/>
</dbReference>
<dbReference type="InterPro" id="IPR002885">
    <property type="entry name" value="PPR_rpt"/>
</dbReference>
<dbReference type="InterPro" id="IPR046848">
    <property type="entry name" value="E_motif"/>
</dbReference>
<evidence type="ECO:0000313" key="4">
    <source>
        <dbReference type="EMBL" id="OAY64262.1"/>
    </source>
</evidence>
<evidence type="ECO:0000313" key="5">
    <source>
        <dbReference type="Proteomes" id="UP000092600"/>
    </source>
</evidence>
<dbReference type="Proteomes" id="UP000092600">
    <property type="component" value="Unassembled WGS sequence"/>
</dbReference>
<dbReference type="Pfam" id="PF01535">
    <property type="entry name" value="PPR"/>
    <property type="match status" value="4"/>
</dbReference>
<sequence length="614" mass="68286">MLPRDPFALAALARAAAARACSTSGAGAADAAALHAFALRLGALPADPVLANALVLAYSRCGLLSPHARQLFDEMPLRTPASWNTLMSELSRSGPPSSHKEVFDLLYLMQIDGLRPDGFTVSVVLPLCGGGPAGLLRGREIHGFVVRNDLGLGSDFHVGSCLIDMYCRVRRVDLGRRVFDKMRVKNVVNWTAMIGAYVEIREFAEAMRLFREMQWKGGIFPNRATLVSVLPAVGSLASLLEAKQIHGYSFRMWLSREVSLNNALIDTYSKCGSLYYATRIFDDGSWHKDTISWSSIISSYGIHGKGEEAVGLFNEMCSLGIKPDSIIGLVVLSACCRAGLVENALEIYNSLVKDHEIIPTVEMCSCMVDLLGRAGQLNRALDYIKSMKVVPGPSVWGALFDASVIHNNQEMQNLAYESLLQLEQKNPSNFVSLSNLHAFSGRWDIVEQVRTKMKQSRLKKMAGCSWLNPHVGTKVQDFIELMTVLPGPSVCGALFDAYVIQSYQSMQNWHGIMFGQVKRSEGMKSKREIERRKRCTAFCFDREEWIDCFWLAVFYHQISTAALSAIKDSEDRKERKKSDNDNNDKAGSIPYFSMLGIRDAMEGSVQMMWHSRCK</sequence>
<dbReference type="FunFam" id="1.25.40.10:FF:000996">
    <property type="entry name" value="Small kernel1"/>
    <property type="match status" value="1"/>
</dbReference>
<evidence type="ECO:0000256" key="3">
    <source>
        <dbReference type="PROSITE-ProRule" id="PRU00708"/>
    </source>
</evidence>
<dbReference type="FunFam" id="1.25.40.10:FF:000351">
    <property type="entry name" value="Pentatricopeptide repeat-containing protein"/>
    <property type="match status" value="1"/>
</dbReference>
<dbReference type="AlphaFoldDB" id="A0A199UHA6"/>
<dbReference type="InterPro" id="IPR046960">
    <property type="entry name" value="PPR_At4g14850-like_plant"/>
</dbReference>
<feature type="repeat" description="PPR" evidence="3">
    <location>
        <begin position="289"/>
        <end position="323"/>
    </location>
</feature>
<dbReference type="EMBL" id="LSRQ01008109">
    <property type="protein sequence ID" value="OAY64262.1"/>
    <property type="molecule type" value="Genomic_DNA"/>
</dbReference>
<feature type="repeat" description="PPR" evidence="3">
    <location>
        <begin position="186"/>
        <end position="220"/>
    </location>
</feature>
<protein>
    <submittedName>
        <fullName evidence="4">Pentatricopeptide repeat-containing protein, chloroplastic</fullName>
    </submittedName>
</protein>
<accession>A0A199UHA6</accession>
<dbReference type="GO" id="GO:0009451">
    <property type="term" value="P:RNA modification"/>
    <property type="evidence" value="ECO:0007669"/>
    <property type="project" value="InterPro"/>
</dbReference>
<organism evidence="4 5">
    <name type="scientific">Ananas comosus</name>
    <name type="common">Pineapple</name>
    <name type="synonym">Ananas ananas</name>
    <dbReference type="NCBI Taxonomy" id="4615"/>
    <lineage>
        <taxon>Eukaryota</taxon>
        <taxon>Viridiplantae</taxon>
        <taxon>Streptophyta</taxon>
        <taxon>Embryophyta</taxon>
        <taxon>Tracheophyta</taxon>
        <taxon>Spermatophyta</taxon>
        <taxon>Magnoliopsida</taxon>
        <taxon>Liliopsida</taxon>
        <taxon>Poales</taxon>
        <taxon>Bromeliaceae</taxon>
        <taxon>Bromelioideae</taxon>
        <taxon>Ananas</taxon>
    </lineage>
</organism>
<dbReference type="PROSITE" id="PS51375">
    <property type="entry name" value="PPR"/>
    <property type="match status" value="2"/>
</dbReference>
<dbReference type="NCBIfam" id="TIGR00756">
    <property type="entry name" value="PPR"/>
    <property type="match status" value="3"/>
</dbReference>